<dbReference type="OrthoDB" id="1028014at2759"/>
<protein>
    <submittedName>
        <fullName evidence="2">Uncharacterized protein</fullName>
    </submittedName>
</protein>
<name>A0A1Y2B035_9TREE</name>
<gene>
    <name evidence="2" type="ORF">BCR39DRAFT_538148</name>
</gene>
<proteinExistence type="predicted"/>
<dbReference type="STRING" id="71784.A0A1Y2B035"/>
<keyword evidence="3" id="KW-1185">Reference proteome</keyword>
<comment type="caution">
    <text evidence="2">The sequence shown here is derived from an EMBL/GenBank/DDBJ whole genome shotgun (WGS) entry which is preliminary data.</text>
</comment>
<dbReference type="EMBL" id="MCFC01000038">
    <property type="protein sequence ID" value="ORY27465.1"/>
    <property type="molecule type" value="Genomic_DNA"/>
</dbReference>
<feature type="compositionally biased region" description="Basic and acidic residues" evidence="1">
    <location>
        <begin position="90"/>
        <end position="124"/>
    </location>
</feature>
<evidence type="ECO:0000313" key="3">
    <source>
        <dbReference type="Proteomes" id="UP000193986"/>
    </source>
</evidence>
<feature type="compositionally biased region" description="Polar residues" evidence="1">
    <location>
        <begin position="36"/>
        <end position="49"/>
    </location>
</feature>
<feature type="compositionally biased region" description="Basic and acidic residues" evidence="1">
    <location>
        <begin position="69"/>
        <end position="79"/>
    </location>
</feature>
<dbReference type="PANTHER" id="PTHR34776:SF1">
    <property type="entry name" value="F17F16.3 PROTEIN"/>
    <property type="match status" value="1"/>
</dbReference>
<dbReference type="Proteomes" id="UP000193986">
    <property type="component" value="Unassembled WGS sequence"/>
</dbReference>
<dbReference type="InParanoid" id="A0A1Y2B035"/>
<evidence type="ECO:0000313" key="2">
    <source>
        <dbReference type="EMBL" id="ORY27465.1"/>
    </source>
</evidence>
<dbReference type="PANTHER" id="PTHR34776">
    <property type="entry name" value="F17F16.3 PROTEIN"/>
    <property type="match status" value="1"/>
</dbReference>
<sequence length="431" mass="47294">MTSLPTHSRVILFHLSTTLNNHKTSESKTAMVATRSRGQNQNQNENGATQAGDKRAAPASKKQPASKKAKQEKDGKLELGEDGEVGLKQQGKEEQTEQNGKEVKEGDENDTKVQQDKAEIKRSGQGETTQTGDETGVKDQGSSSGAELDEPKHGTLETGHIYFLYRPKIDADEVESIDDVSKFHILLIPTSAPHKKGHFHRIIEVGKKKLPDPGAKHQVIWGLVGAVGSDRSALKEAFGAYDYDTKTKGRRHQPAARPAARGHYILHSPRDELADSPEHDRQRDFKLLLAYEITTPVHEDFGNVQKELGLEPSGAIVLQIKNPDAPNTNPRAASIPKEKRASYPEKLNGLFHGRRFIPANPPAFLNYQGGELLIISSPHELSDSLGKDGEQVEADLEKDAEKESVGIKEALKELGMTEKDTDIEALEGAWA</sequence>
<accession>A0A1Y2B035</accession>
<organism evidence="2 3">
    <name type="scientific">Naematelia encephala</name>
    <dbReference type="NCBI Taxonomy" id="71784"/>
    <lineage>
        <taxon>Eukaryota</taxon>
        <taxon>Fungi</taxon>
        <taxon>Dikarya</taxon>
        <taxon>Basidiomycota</taxon>
        <taxon>Agaricomycotina</taxon>
        <taxon>Tremellomycetes</taxon>
        <taxon>Tremellales</taxon>
        <taxon>Naemateliaceae</taxon>
        <taxon>Naematelia</taxon>
    </lineage>
</organism>
<reference evidence="2 3" key="1">
    <citation type="submission" date="2016-07" db="EMBL/GenBank/DDBJ databases">
        <title>Pervasive Adenine N6-methylation of Active Genes in Fungi.</title>
        <authorList>
            <consortium name="DOE Joint Genome Institute"/>
            <person name="Mondo S.J."/>
            <person name="Dannebaum R.O."/>
            <person name="Kuo R.C."/>
            <person name="Labutti K."/>
            <person name="Haridas S."/>
            <person name="Kuo A."/>
            <person name="Salamov A."/>
            <person name="Ahrendt S.R."/>
            <person name="Lipzen A."/>
            <person name="Sullivan W."/>
            <person name="Andreopoulos W.B."/>
            <person name="Clum A."/>
            <person name="Lindquist E."/>
            <person name="Daum C."/>
            <person name="Ramamoorthy G.K."/>
            <person name="Gryganskyi A."/>
            <person name="Culley D."/>
            <person name="Magnuson J.K."/>
            <person name="James T.Y."/>
            <person name="O'Malley M.A."/>
            <person name="Stajich J.E."/>
            <person name="Spatafora J.W."/>
            <person name="Visel A."/>
            <person name="Grigoriev I.V."/>
        </authorList>
    </citation>
    <scope>NUCLEOTIDE SEQUENCE [LARGE SCALE GENOMIC DNA]</scope>
    <source>
        <strain evidence="2 3">68-887.2</strain>
    </source>
</reference>
<feature type="compositionally biased region" description="Low complexity" evidence="1">
    <location>
        <begin position="125"/>
        <end position="134"/>
    </location>
</feature>
<dbReference type="AlphaFoldDB" id="A0A1Y2B035"/>
<feature type="region of interest" description="Disordered" evidence="1">
    <location>
        <begin position="22"/>
        <end position="153"/>
    </location>
</feature>
<evidence type="ECO:0000256" key="1">
    <source>
        <dbReference type="SAM" id="MobiDB-lite"/>
    </source>
</evidence>